<name>A0ABV7AAX0_9BACI</name>
<keyword evidence="2" id="KW-1185">Reference proteome</keyword>
<reference evidence="2" key="1">
    <citation type="journal article" date="2019" name="Int. J. Syst. Evol. Microbiol.">
        <title>The Global Catalogue of Microorganisms (GCM) 10K type strain sequencing project: providing services to taxonomists for standard genome sequencing and annotation.</title>
        <authorList>
            <consortium name="The Broad Institute Genomics Platform"/>
            <consortium name="The Broad Institute Genome Sequencing Center for Infectious Disease"/>
            <person name="Wu L."/>
            <person name="Ma J."/>
        </authorList>
    </citation>
    <scope>NUCLEOTIDE SEQUENCE [LARGE SCALE GENOMIC DNA]</scope>
    <source>
        <strain evidence="2">KCTC 13193</strain>
    </source>
</reference>
<proteinExistence type="predicted"/>
<dbReference type="EMBL" id="JBHRRZ010000039">
    <property type="protein sequence ID" value="MFC2949850.1"/>
    <property type="molecule type" value="Genomic_DNA"/>
</dbReference>
<organism evidence="1 2">
    <name type="scientific">Virgibacillus sediminis</name>
    <dbReference type="NCBI Taxonomy" id="202260"/>
    <lineage>
        <taxon>Bacteria</taxon>
        <taxon>Bacillati</taxon>
        <taxon>Bacillota</taxon>
        <taxon>Bacilli</taxon>
        <taxon>Bacillales</taxon>
        <taxon>Bacillaceae</taxon>
        <taxon>Virgibacillus</taxon>
    </lineage>
</organism>
<dbReference type="Proteomes" id="UP001595387">
    <property type="component" value="Unassembled WGS sequence"/>
</dbReference>
<accession>A0ABV7AAX0</accession>
<gene>
    <name evidence="1" type="ORF">ACFODW_16120</name>
</gene>
<dbReference type="RefSeq" id="WP_390307817.1">
    <property type="nucleotide sequence ID" value="NZ_JBHRRZ010000039.1"/>
</dbReference>
<protein>
    <submittedName>
        <fullName evidence="1">Uncharacterized protein</fullName>
    </submittedName>
</protein>
<evidence type="ECO:0000313" key="1">
    <source>
        <dbReference type="EMBL" id="MFC2949850.1"/>
    </source>
</evidence>
<sequence length="71" mass="8685">MHFDQTLKNLLEEASLYGLLAKRYEYSDPQRHIYFYQKHFNAVMKLEQHYMMMESKSNSHQKMKSGNFPMY</sequence>
<comment type="caution">
    <text evidence="1">The sequence shown here is derived from an EMBL/GenBank/DDBJ whole genome shotgun (WGS) entry which is preliminary data.</text>
</comment>
<evidence type="ECO:0000313" key="2">
    <source>
        <dbReference type="Proteomes" id="UP001595387"/>
    </source>
</evidence>